<organism evidence="2 3">
    <name type="scientific">Hypholoma sublateritium (strain FD-334 SS-4)</name>
    <dbReference type="NCBI Taxonomy" id="945553"/>
    <lineage>
        <taxon>Eukaryota</taxon>
        <taxon>Fungi</taxon>
        <taxon>Dikarya</taxon>
        <taxon>Basidiomycota</taxon>
        <taxon>Agaricomycotina</taxon>
        <taxon>Agaricomycetes</taxon>
        <taxon>Agaricomycetidae</taxon>
        <taxon>Agaricales</taxon>
        <taxon>Agaricineae</taxon>
        <taxon>Strophariaceae</taxon>
        <taxon>Hypholoma</taxon>
    </lineage>
</organism>
<accession>A0A0D2MUD7</accession>
<dbReference type="GO" id="GO:0016491">
    <property type="term" value="F:oxidoreductase activity"/>
    <property type="evidence" value="ECO:0007669"/>
    <property type="project" value="InterPro"/>
</dbReference>
<dbReference type="InterPro" id="IPR023210">
    <property type="entry name" value="NADP_OxRdtase_dom"/>
</dbReference>
<dbReference type="CDD" id="cd19071">
    <property type="entry name" value="AKR_AKR1-5-like"/>
    <property type="match status" value="1"/>
</dbReference>
<dbReference type="InterPro" id="IPR036812">
    <property type="entry name" value="NAD(P)_OxRdtase_dom_sf"/>
</dbReference>
<dbReference type="OrthoDB" id="5357513at2759"/>
<dbReference type="AlphaFoldDB" id="A0A0D2MUD7"/>
<evidence type="ECO:0000259" key="1">
    <source>
        <dbReference type="Pfam" id="PF00248"/>
    </source>
</evidence>
<dbReference type="PANTHER" id="PTHR43827:SF8">
    <property type="entry name" value="ALDO_KETO REDUCTASE FAMILY PROTEIN"/>
    <property type="match status" value="1"/>
</dbReference>
<evidence type="ECO:0000313" key="2">
    <source>
        <dbReference type="EMBL" id="KJA27608.1"/>
    </source>
</evidence>
<sequence>MSLSTKIIYGTAWKKERTTRLVVSAVLNGFKAIDTACQPKHYREDLVGAALIELKEKHNVNREDLFIQTKFTPIDGQDQSQPLPYNPTEPIPKQITTSVQKSLANLHTTYLDSFLLHSPFATWKQTLEAWHTLAALQDAGTVRLIGVSNTYSAAMVLRLSAVRAVQVVQNRCFEGNGWDADVRAVCREQGIMYQSFWTLTGSPSLLSHPAVLKLAKVYNMTAEQVVYKFAQSEGITPLSGTTNEEHMREDVAVERLSFADDETVVDDLRNFIRN</sequence>
<keyword evidence="3" id="KW-1185">Reference proteome</keyword>
<dbReference type="SUPFAM" id="SSF51430">
    <property type="entry name" value="NAD(P)-linked oxidoreductase"/>
    <property type="match status" value="1"/>
</dbReference>
<dbReference type="EMBL" id="KN817523">
    <property type="protein sequence ID" value="KJA27608.1"/>
    <property type="molecule type" value="Genomic_DNA"/>
</dbReference>
<gene>
    <name evidence="2" type="ORF">HYPSUDRAFT_865168</name>
</gene>
<dbReference type="OMA" id="RRWCANQ"/>
<dbReference type="InterPro" id="IPR020471">
    <property type="entry name" value="AKR"/>
</dbReference>
<dbReference type="Pfam" id="PF00248">
    <property type="entry name" value="Aldo_ket_red"/>
    <property type="match status" value="1"/>
</dbReference>
<name>A0A0D2MUD7_HYPSF</name>
<dbReference type="Gene3D" id="3.20.20.100">
    <property type="entry name" value="NADP-dependent oxidoreductase domain"/>
    <property type="match status" value="1"/>
</dbReference>
<feature type="domain" description="NADP-dependent oxidoreductase" evidence="1">
    <location>
        <begin position="13"/>
        <end position="262"/>
    </location>
</feature>
<dbReference type="PRINTS" id="PR00069">
    <property type="entry name" value="ALDKETRDTASE"/>
</dbReference>
<evidence type="ECO:0000313" key="3">
    <source>
        <dbReference type="Proteomes" id="UP000054270"/>
    </source>
</evidence>
<protein>
    <recommendedName>
        <fullName evidence="1">NADP-dependent oxidoreductase domain-containing protein</fullName>
    </recommendedName>
</protein>
<proteinExistence type="predicted"/>
<dbReference type="STRING" id="945553.A0A0D2MUD7"/>
<reference evidence="3" key="1">
    <citation type="submission" date="2014-04" db="EMBL/GenBank/DDBJ databases">
        <title>Evolutionary Origins and Diversification of the Mycorrhizal Mutualists.</title>
        <authorList>
            <consortium name="DOE Joint Genome Institute"/>
            <consortium name="Mycorrhizal Genomics Consortium"/>
            <person name="Kohler A."/>
            <person name="Kuo A."/>
            <person name="Nagy L.G."/>
            <person name="Floudas D."/>
            <person name="Copeland A."/>
            <person name="Barry K.W."/>
            <person name="Cichocki N."/>
            <person name="Veneault-Fourrey C."/>
            <person name="LaButti K."/>
            <person name="Lindquist E.A."/>
            <person name="Lipzen A."/>
            <person name="Lundell T."/>
            <person name="Morin E."/>
            <person name="Murat C."/>
            <person name="Riley R."/>
            <person name="Ohm R."/>
            <person name="Sun H."/>
            <person name="Tunlid A."/>
            <person name="Henrissat B."/>
            <person name="Grigoriev I.V."/>
            <person name="Hibbett D.S."/>
            <person name="Martin F."/>
        </authorList>
    </citation>
    <scope>NUCLEOTIDE SEQUENCE [LARGE SCALE GENOMIC DNA]</scope>
    <source>
        <strain evidence="3">FD-334 SS-4</strain>
    </source>
</reference>
<dbReference type="PANTHER" id="PTHR43827">
    <property type="entry name" value="2,5-DIKETO-D-GLUCONIC ACID REDUCTASE"/>
    <property type="match status" value="1"/>
</dbReference>
<dbReference type="Proteomes" id="UP000054270">
    <property type="component" value="Unassembled WGS sequence"/>
</dbReference>